<dbReference type="HOGENOM" id="CLU_671196_0_0_1"/>
<gene>
    <name evidence="1" type="ORF">M407DRAFT_8592</name>
</gene>
<protein>
    <submittedName>
        <fullName evidence="1">Uncharacterized protein</fullName>
    </submittedName>
</protein>
<dbReference type="AlphaFoldDB" id="A0A0C3QFY5"/>
<reference evidence="2" key="2">
    <citation type="submission" date="2015-01" db="EMBL/GenBank/DDBJ databases">
        <title>Evolutionary Origins and Diversification of the Mycorrhizal Mutualists.</title>
        <authorList>
            <consortium name="DOE Joint Genome Institute"/>
            <consortium name="Mycorrhizal Genomics Consortium"/>
            <person name="Kohler A."/>
            <person name="Kuo A."/>
            <person name="Nagy L.G."/>
            <person name="Floudas D."/>
            <person name="Copeland A."/>
            <person name="Barry K.W."/>
            <person name="Cichocki N."/>
            <person name="Veneault-Fourrey C."/>
            <person name="LaButti K."/>
            <person name="Lindquist E.A."/>
            <person name="Lipzen A."/>
            <person name="Lundell T."/>
            <person name="Morin E."/>
            <person name="Murat C."/>
            <person name="Riley R."/>
            <person name="Ohm R."/>
            <person name="Sun H."/>
            <person name="Tunlid A."/>
            <person name="Henrissat B."/>
            <person name="Grigoriev I.V."/>
            <person name="Hibbett D.S."/>
            <person name="Martin F."/>
        </authorList>
    </citation>
    <scope>NUCLEOTIDE SEQUENCE [LARGE SCALE GENOMIC DNA]</scope>
    <source>
        <strain evidence="2">MUT 4182</strain>
    </source>
</reference>
<sequence>MLSINAYIKRHCQDAWDGPTGSFTGNNRTSVLAFGEGPVSCRVSKLKCKGAVRCSFGDPDLLKDHAHYESNYHDTKDLIIVPTQEMNARAGCLPSSTLEFYRLVMSLPCPYEDEFGRCEGTPVMRKRSKGRSGNSSTPQRDTKEYFIGCSHWTTHARSEDQEGKMSHTYHHIRREAREDLLLQLFSGELDQSDSSLHESLESSCGILLHPAHKFRDGKCVYPHSEDGEVKEGILKAHTCAARLTIYVPEDGLRAIIIPQAEQPHSHPAFPRSKVTYAAEEQYRELWCLVDSTDLSPSKLPHVIHPGLNNKRKKRDLVYDERQRAFPNGLGIGAVMQLFEAERKLPLQDRYIFAASTTSDNAFVIVTLNPELAQYLHATEFVQVDTTFKRVYGDYNEWKVVVWFCRLNTSK</sequence>
<name>A0A0C3QFY5_9AGAM</name>
<keyword evidence="2" id="KW-1185">Reference proteome</keyword>
<evidence type="ECO:0000313" key="1">
    <source>
        <dbReference type="EMBL" id="KIO25136.1"/>
    </source>
</evidence>
<evidence type="ECO:0000313" key="2">
    <source>
        <dbReference type="Proteomes" id="UP000054248"/>
    </source>
</evidence>
<accession>A0A0C3QFY5</accession>
<reference evidence="1 2" key="1">
    <citation type="submission" date="2014-04" db="EMBL/GenBank/DDBJ databases">
        <authorList>
            <consortium name="DOE Joint Genome Institute"/>
            <person name="Kuo A."/>
            <person name="Girlanda M."/>
            <person name="Perotto S."/>
            <person name="Kohler A."/>
            <person name="Nagy L.G."/>
            <person name="Floudas D."/>
            <person name="Copeland A."/>
            <person name="Barry K.W."/>
            <person name="Cichocki N."/>
            <person name="Veneault-Fourrey C."/>
            <person name="LaButti K."/>
            <person name="Lindquist E.A."/>
            <person name="Lipzen A."/>
            <person name="Lundell T."/>
            <person name="Morin E."/>
            <person name="Murat C."/>
            <person name="Sun H."/>
            <person name="Tunlid A."/>
            <person name="Henrissat B."/>
            <person name="Grigoriev I.V."/>
            <person name="Hibbett D.S."/>
            <person name="Martin F."/>
            <person name="Nordberg H.P."/>
            <person name="Cantor M.N."/>
            <person name="Hua S.X."/>
        </authorList>
    </citation>
    <scope>NUCLEOTIDE SEQUENCE [LARGE SCALE GENOMIC DNA]</scope>
    <source>
        <strain evidence="1 2">MUT 4182</strain>
    </source>
</reference>
<organism evidence="1 2">
    <name type="scientific">Tulasnella calospora MUT 4182</name>
    <dbReference type="NCBI Taxonomy" id="1051891"/>
    <lineage>
        <taxon>Eukaryota</taxon>
        <taxon>Fungi</taxon>
        <taxon>Dikarya</taxon>
        <taxon>Basidiomycota</taxon>
        <taxon>Agaricomycotina</taxon>
        <taxon>Agaricomycetes</taxon>
        <taxon>Cantharellales</taxon>
        <taxon>Tulasnellaceae</taxon>
        <taxon>Tulasnella</taxon>
    </lineage>
</organism>
<proteinExistence type="predicted"/>
<dbReference type="Proteomes" id="UP000054248">
    <property type="component" value="Unassembled WGS sequence"/>
</dbReference>
<dbReference type="OrthoDB" id="3028326at2759"/>
<dbReference type="EMBL" id="KN823048">
    <property type="protein sequence ID" value="KIO25136.1"/>
    <property type="molecule type" value="Genomic_DNA"/>
</dbReference>